<dbReference type="InterPro" id="IPR005135">
    <property type="entry name" value="Endo/exonuclease/phosphatase"/>
</dbReference>
<dbReference type="Proteomes" id="UP001152795">
    <property type="component" value="Unassembled WGS sequence"/>
</dbReference>
<comment type="caution">
    <text evidence="2">The sequence shown here is derived from an EMBL/GenBank/DDBJ whole genome shotgun (WGS) entry which is preliminary data.</text>
</comment>
<dbReference type="GO" id="GO:0003964">
    <property type="term" value="F:RNA-directed DNA polymerase activity"/>
    <property type="evidence" value="ECO:0007669"/>
    <property type="project" value="UniProtKB-KW"/>
</dbReference>
<gene>
    <name evidence="2" type="ORF">PACLA_8A018343</name>
</gene>
<sequence>MHLNINSLQNKLEELKILIENFKAQVIFLSETKIDSSYPSEQFMLNGYTIYRKDRVKGGGGLMAYFSSNIPSKKLKLPRKFSTFEALAVQSKFGRHEVIVLGLYRPPKASGNNYYLRLENDLNDIITWASLQKQFLVITGDLNMDKLKPEEKEGKILCDI</sequence>
<accession>A0A7D9LU37</accession>
<dbReference type="OrthoDB" id="5981979at2759"/>
<dbReference type="AlphaFoldDB" id="A0A7D9LU37"/>
<organism evidence="2 3">
    <name type="scientific">Paramuricea clavata</name>
    <name type="common">Red gorgonian</name>
    <name type="synonym">Violescent sea-whip</name>
    <dbReference type="NCBI Taxonomy" id="317549"/>
    <lineage>
        <taxon>Eukaryota</taxon>
        <taxon>Metazoa</taxon>
        <taxon>Cnidaria</taxon>
        <taxon>Anthozoa</taxon>
        <taxon>Octocorallia</taxon>
        <taxon>Malacalcyonacea</taxon>
        <taxon>Plexauridae</taxon>
        <taxon>Paramuricea</taxon>
    </lineage>
</organism>
<feature type="domain" description="Endonuclease/exonuclease/phosphatase" evidence="1">
    <location>
        <begin position="1"/>
        <end position="145"/>
    </location>
</feature>
<proteinExistence type="predicted"/>
<dbReference type="Pfam" id="PF03372">
    <property type="entry name" value="Exo_endo_phos"/>
    <property type="match status" value="1"/>
</dbReference>
<dbReference type="PANTHER" id="PTHR36191:SF1">
    <property type="entry name" value="ENDONUCLEASE_EXONUCLEASE_PHOSPHATASE DOMAIN-CONTAINING PROTEIN"/>
    <property type="match status" value="1"/>
</dbReference>
<dbReference type="SUPFAM" id="SSF56219">
    <property type="entry name" value="DNase I-like"/>
    <property type="match status" value="1"/>
</dbReference>
<keyword evidence="2" id="KW-0808">Transferase</keyword>
<evidence type="ECO:0000259" key="1">
    <source>
        <dbReference type="Pfam" id="PF03372"/>
    </source>
</evidence>
<keyword evidence="3" id="KW-1185">Reference proteome</keyword>
<evidence type="ECO:0000313" key="3">
    <source>
        <dbReference type="Proteomes" id="UP001152795"/>
    </source>
</evidence>
<dbReference type="Gene3D" id="3.60.10.10">
    <property type="entry name" value="Endonuclease/exonuclease/phosphatase"/>
    <property type="match status" value="1"/>
</dbReference>
<name>A0A7D9LU37_PARCT</name>
<dbReference type="PANTHER" id="PTHR36191">
    <property type="entry name" value="ENDO/EXONUCLEASE/PHOSPHATASE DOMAIN-CONTAINING PROTEIN-RELATED"/>
    <property type="match status" value="1"/>
</dbReference>
<dbReference type="InterPro" id="IPR036691">
    <property type="entry name" value="Endo/exonu/phosph_ase_sf"/>
</dbReference>
<keyword evidence="2" id="KW-0695">RNA-directed DNA polymerase</keyword>
<dbReference type="EMBL" id="CACRXK020024964">
    <property type="protein sequence ID" value="CAB4039115.1"/>
    <property type="molecule type" value="Genomic_DNA"/>
</dbReference>
<protein>
    <submittedName>
        <fullName evidence="2">RNA-directed DNA polymerase from transposon X-element</fullName>
    </submittedName>
</protein>
<evidence type="ECO:0000313" key="2">
    <source>
        <dbReference type="EMBL" id="CAB4039115.1"/>
    </source>
</evidence>
<reference evidence="2" key="1">
    <citation type="submission" date="2020-04" db="EMBL/GenBank/DDBJ databases">
        <authorList>
            <person name="Alioto T."/>
            <person name="Alioto T."/>
            <person name="Gomez Garrido J."/>
        </authorList>
    </citation>
    <scope>NUCLEOTIDE SEQUENCE</scope>
    <source>
        <strain evidence="2">A484AB</strain>
    </source>
</reference>
<keyword evidence="2" id="KW-0548">Nucleotidyltransferase</keyword>